<accession>A0A1L9X1Q2</accession>
<keyword evidence="1" id="KW-1133">Transmembrane helix</keyword>
<keyword evidence="1" id="KW-0472">Membrane</keyword>
<keyword evidence="2" id="KW-0732">Signal</keyword>
<protein>
    <submittedName>
        <fullName evidence="3">Uncharacterized protein</fullName>
    </submittedName>
</protein>
<name>A0A1L9X1Q2_ASPA1</name>
<feature type="signal peptide" evidence="2">
    <location>
        <begin position="1"/>
        <end position="19"/>
    </location>
</feature>
<dbReference type="RefSeq" id="XP_020058771.1">
    <property type="nucleotide sequence ID" value="XM_020200919.1"/>
</dbReference>
<dbReference type="AlphaFoldDB" id="A0A1L9X1Q2"/>
<evidence type="ECO:0000313" key="4">
    <source>
        <dbReference type="Proteomes" id="UP000184546"/>
    </source>
</evidence>
<dbReference type="VEuPathDB" id="FungiDB:ASPACDRAFT_41260"/>
<evidence type="ECO:0000313" key="3">
    <source>
        <dbReference type="EMBL" id="OJK02432.1"/>
    </source>
</evidence>
<dbReference type="EMBL" id="KV878973">
    <property type="protein sequence ID" value="OJK02432.1"/>
    <property type="molecule type" value="Genomic_DNA"/>
</dbReference>
<dbReference type="OrthoDB" id="5390143at2759"/>
<evidence type="ECO:0000256" key="2">
    <source>
        <dbReference type="SAM" id="SignalP"/>
    </source>
</evidence>
<organism evidence="3 4">
    <name type="scientific">Aspergillus aculeatus (strain ATCC 16872 / CBS 172.66 / WB 5094)</name>
    <dbReference type="NCBI Taxonomy" id="690307"/>
    <lineage>
        <taxon>Eukaryota</taxon>
        <taxon>Fungi</taxon>
        <taxon>Dikarya</taxon>
        <taxon>Ascomycota</taxon>
        <taxon>Pezizomycotina</taxon>
        <taxon>Eurotiomycetes</taxon>
        <taxon>Eurotiomycetidae</taxon>
        <taxon>Eurotiales</taxon>
        <taxon>Aspergillaceae</taxon>
        <taxon>Aspergillus</taxon>
        <taxon>Aspergillus subgen. Circumdati</taxon>
    </lineage>
</organism>
<evidence type="ECO:0000256" key="1">
    <source>
        <dbReference type="SAM" id="Phobius"/>
    </source>
</evidence>
<proteinExistence type="predicted"/>
<feature type="chain" id="PRO_5013381530" evidence="2">
    <location>
        <begin position="20"/>
        <end position="256"/>
    </location>
</feature>
<dbReference type="GeneID" id="30974733"/>
<feature type="transmembrane region" description="Helical" evidence="1">
    <location>
        <begin position="210"/>
        <end position="232"/>
    </location>
</feature>
<sequence length="256" mass="28121">MSALRFLLLLLCFIIQRAATSDANNYFIKPSSGNGINPVWTLGDDQVISWKTTLGVFNVSIWQQSLVQQSAASQGNIYSKIHPTDSVTNFTWPVQLYGFDLAYSNVFFLWIDPDEAGGFVSCYFNITRAEGAESVRESATTVSGLGSATGSALTRGRVGWRLGLVSGLGSRCLGRWLRWGFWWGDGGGTCKYRVVVVVREGRRGRRRVRLLRLLVVGLGMGMSMGLGMGLGVDMDTSITEVGRGRRKWSGRSRGTD</sequence>
<keyword evidence="4" id="KW-1185">Reference proteome</keyword>
<reference evidence="4" key="1">
    <citation type="journal article" date="2017" name="Genome Biol.">
        <title>Comparative genomics reveals high biological diversity and specific adaptations in the industrially and medically important fungal genus Aspergillus.</title>
        <authorList>
            <person name="de Vries R.P."/>
            <person name="Riley R."/>
            <person name="Wiebenga A."/>
            <person name="Aguilar-Osorio G."/>
            <person name="Amillis S."/>
            <person name="Uchima C.A."/>
            <person name="Anderluh G."/>
            <person name="Asadollahi M."/>
            <person name="Askin M."/>
            <person name="Barry K."/>
            <person name="Battaglia E."/>
            <person name="Bayram O."/>
            <person name="Benocci T."/>
            <person name="Braus-Stromeyer S.A."/>
            <person name="Caldana C."/>
            <person name="Canovas D."/>
            <person name="Cerqueira G.C."/>
            <person name="Chen F."/>
            <person name="Chen W."/>
            <person name="Choi C."/>
            <person name="Clum A."/>
            <person name="Dos Santos R.A."/>
            <person name="Damasio A.R."/>
            <person name="Diallinas G."/>
            <person name="Emri T."/>
            <person name="Fekete E."/>
            <person name="Flipphi M."/>
            <person name="Freyberg S."/>
            <person name="Gallo A."/>
            <person name="Gournas C."/>
            <person name="Habgood R."/>
            <person name="Hainaut M."/>
            <person name="Harispe M.L."/>
            <person name="Henrissat B."/>
            <person name="Hilden K.S."/>
            <person name="Hope R."/>
            <person name="Hossain A."/>
            <person name="Karabika E."/>
            <person name="Karaffa L."/>
            <person name="Karanyi Z."/>
            <person name="Krasevec N."/>
            <person name="Kuo A."/>
            <person name="Kusch H."/>
            <person name="LaButti K."/>
            <person name="Lagendijk E.L."/>
            <person name="Lapidus A."/>
            <person name="Levasseur A."/>
            <person name="Lindquist E."/>
            <person name="Lipzen A."/>
            <person name="Logrieco A.F."/>
            <person name="MacCabe A."/>
            <person name="Maekelae M.R."/>
            <person name="Malavazi I."/>
            <person name="Melin P."/>
            <person name="Meyer V."/>
            <person name="Mielnichuk N."/>
            <person name="Miskei M."/>
            <person name="Molnar A.P."/>
            <person name="Mule G."/>
            <person name="Ngan C.Y."/>
            <person name="Orejas M."/>
            <person name="Orosz E."/>
            <person name="Ouedraogo J.P."/>
            <person name="Overkamp K.M."/>
            <person name="Park H.-S."/>
            <person name="Perrone G."/>
            <person name="Piumi F."/>
            <person name="Punt P.J."/>
            <person name="Ram A.F."/>
            <person name="Ramon A."/>
            <person name="Rauscher S."/>
            <person name="Record E."/>
            <person name="Riano-Pachon D.M."/>
            <person name="Robert V."/>
            <person name="Roehrig J."/>
            <person name="Ruller R."/>
            <person name="Salamov A."/>
            <person name="Salih N.S."/>
            <person name="Samson R.A."/>
            <person name="Sandor E."/>
            <person name="Sanguinetti M."/>
            <person name="Schuetze T."/>
            <person name="Sepcic K."/>
            <person name="Shelest E."/>
            <person name="Sherlock G."/>
            <person name="Sophianopoulou V."/>
            <person name="Squina F.M."/>
            <person name="Sun H."/>
            <person name="Susca A."/>
            <person name="Todd R.B."/>
            <person name="Tsang A."/>
            <person name="Unkles S.E."/>
            <person name="van de Wiele N."/>
            <person name="van Rossen-Uffink D."/>
            <person name="Oliveira J.V."/>
            <person name="Vesth T.C."/>
            <person name="Visser J."/>
            <person name="Yu J.-H."/>
            <person name="Zhou M."/>
            <person name="Andersen M.R."/>
            <person name="Archer D.B."/>
            <person name="Baker S.E."/>
            <person name="Benoit I."/>
            <person name="Brakhage A.A."/>
            <person name="Braus G.H."/>
            <person name="Fischer R."/>
            <person name="Frisvad J.C."/>
            <person name="Goldman G.H."/>
            <person name="Houbraken J."/>
            <person name="Oakley B."/>
            <person name="Pocsi I."/>
            <person name="Scazzocchio C."/>
            <person name="Seiboth B."/>
            <person name="vanKuyk P.A."/>
            <person name="Wortman J."/>
            <person name="Dyer P.S."/>
            <person name="Grigoriev I.V."/>
        </authorList>
    </citation>
    <scope>NUCLEOTIDE SEQUENCE [LARGE SCALE GENOMIC DNA]</scope>
    <source>
        <strain evidence="4">ATCC 16872 / CBS 172.66 / WB 5094</strain>
    </source>
</reference>
<gene>
    <name evidence="3" type="ORF">ASPACDRAFT_41260</name>
</gene>
<keyword evidence="1" id="KW-0812">Transmembrane</keyword>
<dbReference type="STRING" id="690307.A0A1L9X1Q2"/>
<dbReference type="Proteomes" id="UP000184546">
    <property type="component" value="Unassembled WGS sequence"/>
</dbReference>